<dbReference type="InterPro" id="IPR029063">
    <property type="entry name" value="SAM-dependent_MTases_sf"/>
</dbReference>
<dbReference type="Proteomes" id="UP000230477">
    <property type="component" value="Unassembled WGS sequence"/>
</dbReference>
<evidence type="ECO:0000313" key="15">
    <source>
        <dbReference type="EMBL" id="PJC01776.1"/>
    </source>
</evidence>
<dbReference type="EMBL" id="PETW01000018">
    <property type="protein sequence ID" value="PIV46512.1"/>
    <property type="molecule type" value="Genomic_DNA"/>
</dbReference>
<accession>A0A2H9N3V3</accession>
<dbReference type="NCBIfam" id="NF003276">
    <property type="entry name" value="PRK04266.1-2"/>
    <property type="match status" value="1"/>
</dbReference>
<dbReference type="GO" id="GO:0000494">
    <property type="term" value="P:box C/D sno(s)RNA 3'-end processing"/>
    <property type="evidence" value="ECO:0007669"/>
    <property type="project" value="TreeGrafter"/>
</dbReference>
<dbReference type="HAMAP" id="MF_00351">
    <property type="entry name" value="RNA_methyltransf_FlpA"/>
    <property type="match status" value="1"/>
</dbReference>
<reference evidence="16 17" key="2">
    <citation type="submission" date="2017-09" db="EMBL/GenBank/DDBJ databases">
        <title>Depth-based differentiation of microbial function through sediment-hosted aquifers and enrichment of novel symbionts in the deep terrestrial subsurface.</title>
        <authorList>
            <person name="Probst A.J."/>
            <person name="Ladd B."/>
            <person name="Jarett J.K."/>
            <person name="Geller-Mcgrath D.E."/>
            <person name="Sieber C.M.K."/>
            <person name="Emerson J.B."/>
            <person name="Anantharaman K."/>
            <person name="Thomas B.C."/>
            <person name="Malmstrom R."/>
            <person name="Stieglmeier M."/>
            <person name="Klingl A."/>
            <person name="Woyke T."/>
            <person name="Ryan C.M."/>
            <person name="Banfield J.F."/>
        </authorList>
    </citation>
    <scope>NUCLEOTIDE SEQUENCE [LARGE SCALE GENOMIC DNA]</scope>
</reference>
<comment type="similarity">
    <text evidence="1 7">Belongs to the methyltransferase superfamily. Fibrillarin family.</text>
</comment>
<accession>A0A2H9QSS4</accession>
<comment type="caution">
    <text evidence="8">The sequence shown here is derived from an EMBL/GenBank/DDBJ whole genome shotgun (WGS) entry which is preliminary data.</text>
</comment>
<dbReference type="EC" id="2.1.1.-" evidence="7"/>
<dbReference type="EMBL" id="PFSX01000004">
    <property type="protein sequence ID" value="PJC01776.1"/>
    <property type="molecule type" value="Genomic_DNA"/>
</dbReference>
<evidence type="ECO:0000256" key="3">
    <source>
        <dbReference type="ARBA" id="ARBA00022603"/>
    </source>
</evidence>
<dbReference type="Proteomes" id="UP000228888">
    <property type="component" value="Unassembled WGS sequence"/>
</dbReference>
<keyword evidence="5 7" id="KW-0819">tRNA processing</keyword>
<evidence type="ECO:0000313" key="16">
    <source>
        <dbReference type="Proteomes" id="UP000228874"/>
    </source>
</evidence>
<dbReference type="Pfam" id="PF01269">
    <property type="entry name" value="Fibrillarin"/>
    <property type="match status" value="1"/>
</dbReference>
<accession>A0A2H9M7N1</accession>
<evidence type="ECO:0000256" key="6">
    <source>
        <dbReference type="ARBA" id="ARBA00022884"/>
    </source>
</evidence>
<reference evidence="8 18" key="1">
    <citation type="submission" date="2017-09" db="EMBL/GenBank/DDBJ databases">
        <title>Depth-based differentiation of microbial function through sediment-hosted aquifers and enrichment of novel symbionts in the deep terrestrial subsurface.</title>
        <authorList>
            <person name="Probst A.J."/>
            <person name="Ladd B."/>
            <person name="Jarett J.K."/>
            <person name="Geller-Mcgrath D.E."/>
            <person name="Sieber C.M."/>
            <person name="Emerson J.B."/>
            <person name="Anantharaman K."/>
            <person name="Thomas B.C."/>
            <person name="Malmstrom R."/>
            <person name="Stieglmeier M."/>
            <person name="Klingl A."/>
            <person name="Woyke T."/>
            <person name="Ryan C.M."/>
            <person name="Banfield J.F."/>
        </authorList>
    </citation>
    <scope>NUCLEOTIDE SEQUENCE [LARGE SCALE GENOMIC DNA]</scope>
    <source>
        <strain evidence="10">CG02_land_8_20_14_3_00_31_209</strain>
        <strain evidence="9">CG03_land_8_20_14_0_80_31_114</strain>
        <strain evidence="11">CG17_big_fil_post_rev_8_21_14_2_50_31_73</strain>
        <strain evidence="8">CG18_big_fil_WC_8_21_14_2_50_31_19</strain>
        <strain evidence="13">CG_4_10_14_0_8_um_filter_31_133</strain>
        <strain evidence="12">CG_4_8_14_3_um_filter</strain>
        <strain evidence="15">CG_4_9_14_0_8_um_filter_31_21</strain>
        <strain evidence="14">CG_4_9_14_3_um_filter_31_125</strain>
    </source>
</reference>
<evidence type="ECO:0000313" key="14">
    <source>
        <dbReference type="EMBL" id="PJB04401.1"/>
    </source>
</evidence>
<dbReference type="SUPFAM" id="SSF53335">
    <property type="entry name" value="S-adenosyl-L-methionine-dependent methyltransferases"/>
    <property type="match status" value="1"/>
</dbReference>
<dbReference type="EMBL" id="PEUT01000053">
    <property type="protein sequence ID" value="PIV13573.1"/>
    <property type="molecule type" value="Genomic_DNA"/>
</dbReference>
<dbReference type="PANTHER" id="PTHR10335">
    <property type="entry name" value="RRNA 2-O-METHYLTRANSFERASE FIBRILLARIN"/>
    <property type="match status" value="1"/>
</dbReference>
<protein>
    <recommendedName>
        <fullName evidence="7">Fibrillarin-like rRNA/tRNA 2'-O-methyltransferase</fullName>
        <ecNumber evidence="7">2.1.1.-</ecNumber>
    </recommendedName>
</protein>
<evidence type="ECO:0000313" key="9">
    <source>
        <dbReference type="EMBL" id="PIV13573.1"/>
    </source>
</evidence>
<evidence type="ECO:0000313" key="10">
    <source>
        <dbReference type="EMBL" id="PIV46512.1"/>
    </source>
</evidence>
<keyword evidence="2 7" id="KW-0698">rRNA processing</keyword>
<accession>A0A2H9RDU1</accession>
<dbReference type="Proteomes" id="UP000231232">
    <property type="component" value="Unassembled WGS sequence"/>
</dbReference>
<comment type="function">
    <text evidence="7">Involved in pre-rRNA and tRNA processing. Utilizes the methyl donor S-adenosyl-L-methionine to catalyze the site-specific 2'-hydroxyl methylation of ribose moieties in rRNA and tRNA. Site specificity is provided by a guide RNA that base pairs with the substrate. Methylation occurs at a characteristic distance from the sequence involved in base pairing with the guide RNA.</text>
</comment>
<accession>A0A2H9P8I5</accession>
<dbReference type="PIRSF" id="PIRSF006540">
    <property type="entry name" value="Nop17p"/>
    <property type="match status" value="1"/>
</dbReference>
<feature type="binding site" evidence="7">
    <location>
        <begin position="92"/>
        <end position="93"/>
    </location>
    <ligand>
        <name>S-adenosyl-L-methionine</name>
        <dbReference type="ChEBI" id="CHEBI:59789"/>
    </ligand>
</feature>
<dbReference type="Gene3D" id="3.40.50.150">
    <property type="entry name" value="Vaccinia Virus protein VP39"/>
    <property type="match status" value="1"/>
</dbReference>
<dbReference type="EMBL" id="PFMG01000034">
    <property type="protein sequence ID" value="PIY99822.1"/>
    <property type="molecule type" value="Genomic_DNA"/>
</dbReference>
<evidence type="ECO:0000313" key="17">
    <source>
        <dbReference type="Proteomes" id="UP000228888"/>
    </source>
</evidence>
<evidence type="ECO:0000313" key="12">
    <source>
        <dbReference type="EMBL" id="PIX28041.1"/>
    </source>
</evidence>
<dbReference type="Proteomes" id="UP000228874">
    <property type="component" value="Unassembled WGS sequence"/>
</dbReference>
<accession>A0A2H9M1Z9</accession>
<dbReference type="PRINTS" id="PR00052">
    <property type="entry name" value="FIBRILLARIN"/>
</dbReference>
<dbReference type="EMBL" id="PCUF01000038">
    <property type="protein sequence ID" value="PIN66426.1"/>
    <property type="molecule type" value="Genomic_DNA"/>
</dbReference>
<evidence type="ECO:0000313" key="18">
    <source>
        <dbReference type="Proteomes" id="UP000229789"/>
    </source>
</evidence>
<evidence type="ECO:0000313" key="13">
    <source>
        <dbReference type="EMBL" id="PIY99822.1"/>
    </source>
</evidence>
<comment type="caution">
    <text evidence="7">Lacks conserved residue(s) required for the propagation of feature annotation.</text>
</comment>
<name>A0A2G9LIQ3_HUBC1</name>
<evidence type="ECO:0000313" key="8">
    <source>
        <dbReference type="EMBL" id="PIN66426.1"/>
    </source>
</evidence>
<organism evidence="8 18">
    <name type="scientific">Huberarchaeum crystalense</name>
    <dbReference type="NCBI Taxonomy" id="2014257"/>
    <lineage>
        <taxon>Archaea</taxon>
        <taxon>Candidatus Huberarchaeota</taxon>
        <taxon>Candidatus Huberarchaeia</taxon>
        <taxon>Candidatus Huberarchaeales</taxon>
        <taxon>Candidatus Huberarchaeaceae</taxon>
        <taxon>Candidatus Huberarchaeum</taxon>
    </lineage>
</organism>
<comment type="subunit">
    <text evidence="7">Interacts with nop5. Component of box C/D small ribonucleoprotein (sRNP) particles that contain rpl7ae, FlpA and nop5, plus a guide RNA.</text>
</comment>
<dbReference type="SMART" id="SM01206">
    <property type="entry name" value="Fibrillarin"/>
    <property type="match status" value="1"/>
</dbReference>
<keyword evidence="3 7" id="KW-0489">Methyltransferase</keyword>
<dbReference type="GO" id="GO:0008033">
    <property type="term" value="P:tRNA processing"/>
    <property type="evidence" value="ECO:0007669"/>
    <property type="project" value="UniProtKB-UniRule"/>
</dbReference>
<dbReference type="GO" id="GO:0003723">
    <property type="term" value="F:RNA binding"/>
    <property type="evidence" value="ECO:0007669"/>
    <property type="project" value="UniProtKB-UniRule"/>
</dbReference>
<dbReference type="InterPro" id="IPR000692">
    <property type="entry name" value="Fibrillarin"/>
</dbReference>
<sequence length="213" mass="24554">MLKNLHKQGNSFYTKSSTPEKNFYNEDLLIINSNTFFLWNPRRSKIAAAMVKGIQNLGFEESSKILYLGAAQGQTVSHISDIVPQGQIFAVEISPIAAKPLYFLAKARQNIIPIIEDARFPERYSDLPKMDFVFEDVADSQQIEILINNCNLFLKQKGFAMIAVKARSIDVSKPPYEIFKMCEKKLAQHFAILQKLDLYPFEKDHYLYFLQFK</sequence>
<keyword evidence="6 7" id="KW-0694">RNA-binding</keyword>
<dbReference type="Proteomes" id="UP000229789">
    <property type="component" value="Unassembled WGS sequence"/>
</dbReference>
<gene>
    <name evidence="7" type="primary">flpA</name>
    <name evidence="15" type="ORF">CO072_00065</name>
    <name evidence="14" type="ORF">CO124_00335</name>
    <name evidence="10" type="ORF">COS22_00920</name>
    <name evidence="9" type="ORF">COS45_02130</name>
    <name evidence="11" type="ORF">COW47_01505</name>
    <name evidence="8" type="ORF">COW69_02405</name>
    <name evidence="13" type="ORF">COY63_01500</name>
    <name evidence="12" type="ORF">COZ66_01600</name>
</gene>
<proteinExistence type="inferred from homology"/>
<dbReference type="GO" id="GO:1990259">
    <property type="term" value="F:histone H2AQ104 methyltransferase activity"/>
    <property type="evidence" value="ECO:0007669"/>
    <property type="project" value="TreeGrafter"/>
</dbReference>
<evidence type="ECO:0000256" key="5">
    <source>
        <dbReference type="ARBA" id="ARBA00022694"/>
    </source>
</evidence>
<evidence type="ECO:0000313" key="11">
    <source>
        <dbReference type="EMBL" id="PIV89685.1"/>
    </source>
</evidence>
<dbReference type="AlphaFoldDB" id="A0A2G9LIQ3"/>
<dbReference type="EMBL" id="PFUW01000007">
    <property type="protein sequence ID" value="PJB04401.1"/>
    <property type="molecule type" value="Genomic_DNA"/>
</dbReference>
<feature type="binding site" evidence="7">
    <location>
        <begin position="117"/>
        <end position="118"/>
    </location>
    <ligand>
        <name>S-adenosyl-L-methionine</name>
        <dbReference type="ChEBI" id="CHEBI:59789"/>
    </ligand>
</feature>
<accession>A0A2H9MMT2</accession>
<keyword evidence="4 7" id="KW-0808">Transferase</keyword>
<dbReference type="EMBL" id="PFFF01000034">
    <property type="protein sequence ID" value="PIV89685.1"/>
    <property type="molecule type" value="Genomic_DNA"/>
</dbReference>
<evidence type="ECO:0000256" key="7">
    <source>
        <dbReference type="HAMAP-Rule" id="MF_00351"/>
    </source>
</evidence>
<dbReference type="GO" id="GO:0008649">
    <property type="term" value="F:rRNA methyltransferase activity"/>
    <property type="evidence" value="ECO:0007669"/>
    <property type="project" value="TreeGrafter"/>
</dbReference>
<dbReference type="Proteomes" id="UP000231449">
    <property type="component" value="Unassembled WGS sequence"/>
</dbReference>
<evidence type="ECO:0000256" key="1">
    <source>
        <dbReference type="ARBA" id="ARBA00010632"/>
    </source>
</evidence>
<evidence type="ECO:0000256" key="2">
    <source>
        <dbReference type="ARBA" id="ARBA00022552"/>
    </source>
</evidence>
<dbReference type="Proteomes" id="UP000230713">
    <property type="component" value="Unassembled WGS sequence"/>
</dbReference>
<accession>A0A2G9LIQ3</accession>
<dbReference type="Proteomes" id="UP000228989">
    <property type="component" value="Unassembled WGS sequence"/>
</dbReference>
<dbReference type="EMBL" id="PFIH01000040">
    <property type="protein sequence ID" value="PIX28041.1"/>
    <property type="molecule type" value="Genomic_DNA"/>
</dbReference>
<evidence type="ECO:0000256" key="4">
    <source>
        <dbReference type="ARBA" id="ARBA00022679"/>
    </source>
</evidence>
<dbReference type="PANTHER" id="PTHR10335:SF17">
    <property type="entry name" value="FIBRILLARIN"/>
    <property type="match status" value="1"/>
</dbReference>